<keyword evidence="2" id="KW-1185">Reference proteome</keyword>
<organism evidence="1 2">
    <name type="scientific">Brassica cretica</name>
    <name type="common">Mustard</name>
    <dbReference type="NCBI Taxonomy" id="69181"/>
    <lineage>
        <taxon>Eukaryota</taxon>
        <taxon>Viridiplantae</taxon>
        <taxon>Streptophyta</taxon>
        <taxon>Embryophyta</taxon>
        <taxon>Tracheophyta</taxon>
        <taxon>Spermatophyta</taxon>
        <taxon>Magnoliopsida</taxon>
        <taxon>eudicotyledons</taxon>
        <taxon>Gunneridae</taxon>
        <taxon>Pentapetalae</taxon>
        <taxon>rosids</taxon>
        <taxon>malvids</taxon>
        <taxon>Brassicales</taxon>
        <taxon>Brassicaceae</taxon>
        <taxon>Brassiceae</taxon>
        <taxon>Brassica</taxon>
    </lineage>
</organism>
<accession>A0ABQ7DMS0</accession>
<sequence>MAQSIETPLMAQSSIMFADLKARPRSSTLRFGEARNATLTPATVNVHLFKAGSVFSSGSFDVTGCNQNYRLFEPNLKNSWEWICSYWILSSLI</sequence>
<name>A0ABQ7DMS0_BRACR</name>
<reference evidence="1 2" key="1">
    <citation type="journal article" date="2020" name="BMC Genomics">
        <title>Intraspecific diversification of the crop wild relative Brassica cretica Lam. using demographic model selection.</title>
        <authorList>
            <person name="Kioukis A."/>
            <person name="Michalopoulou V.A."/>
            <person name="Briers L."/>
            <person name="Pirintsos S."/>
            <person name="Studholme D.J."/>
            <person name="Pavlidis P."/>
            <person name="Sarris P.F."/>
        </authorList>
    </citation>
    <scope>NUCLEOTIDE SEQUENCE [LARGE SCALE GENOMIC DNA]</scope>
    <source>
        <strain evidence="2">cv. PFS-1207/04</strain>
    </source>
</reference>
<comment type="caution">
    <text evidence="1">The sequence shown here is derived from an EMBL/GenBank/DDBJ whole genome shotgun (WGS) entry which is preliminary data.</text>
</comment>
<evidence type="ECO:0000313" key="1">
    <source>
        <dbReference type="EMBL" id="KAF3578907.1"/>
    </source>
</evidence>
<gene>
    <name evidence="1" type="ORF">DY000_02031018</name>
</gene>
<proteinExistence type="predicted"/>
<protein>
    <submittedName>
        <fullName evidence="1">Uncharacterized protein</fullName>
    </submittedName>
</protein>
<dbReference type="EMBL" id="QGKV02000649">
    <property type="protein sequence ID" value="KAF3578907.1"/>
    <property type="molecule type" value="Genomic_DNA"/>
</dbReference>
<evidence type="ECO:0000313" key="2">
    <source>
        <dbReference type="Proteomes" id="UP000266723"/>
    </source>
</evidence>
<dbReference type="Proteomes" id="UP000266723">
    <property type="component" value="Unassembled WGS sequence"/>
</dbReference>